<protein>
    <submittedName>
        <fullName evidence="2">Uncharacterized protein</fullName>
    </submittedName>
</protein>
<dbReference type="Proteomes" id="UP000479710">
    <property type="component" value="Unassembled WGS sequence"/>
</dbReference>
<comment type="caution">
    <text evidence="2">The sequence shown here is derived from an EMBL/GenBank/DDBJ whole genome shotgun (WGS) entry which is preliminary data.</text>
</comment>
<feature type="region of interest" description="Disordered" evidence="1">
    <location>
        <begin position="50"/>
        <end position="69"/>
    </location>
</feature>
<evidence type="ECO:0000256" key="1">
    <source>
        <dbReference type="SAM" id="MobiDB-lite"/>
    </source>
</evidence>
<accession>A0A6G1C698</accession>
<evidence type="ECO:0000313" key="3">
    <source>
        <dbReference type="Proteomes" id="UP000479710"/>
    </source>
</evidence>
<organism evidence="2 3">
    <name type="scientific">Oryza meyeriana var. granulata</name>
    <dbReference type="NCBI Taxonomy" id="110450"/>
    <lineage>
        <taxon>Eukaryota</taxon>
        <taxon>Viridiplantae</taxon>
        <taxon>Streptophyta</taxon>
        <taxon>Embryophyta</taxon>
        <taxon>Tracheophyta</taxon>
        <taxon>Spermatophyta</taxon>
        <taxon>Magnoliopsida</taxon>
        <taxon>Liliopsida</taxon>
        <taxon>Poales</taxon>
        <taxon>Poaceae</taxon>
        <taxon>BOP clade</taxon>
        <taxon>Oryzoideae</taxon>
        <taxon>Oryzeae</taxon>
        <taxon>Oryzinae</taxon>
        <taxon>Oryza</taxon>
        <taxon>Oryza meyeriana</taxon>
    </lineage>
</organism>
<keyword evidence="3" id="KW-1185">Reference proteome</keyword>
<evidence type="ECO:0000313" key="2">
    <source>
        <dbReference type="EMBL" id="KAF0896165.1"/>
    </source>
</evidence>
<dbReference type="AlphaFoldDB" id="A0A6G1C698"/>
<proteinExistence type="predicted"/>
<reference evidence="2 3" key="1">
    <citation type="submission" date="2019-11" db="EMBL/GenBank/DDBJ databases">
        <title>Whole genome sequence of Oryza granulata.</title>
        <authorList>
            <person name="Li W."/>
        </authorList>
    </citation>
    <scope>NUCLEOTIDE SEQUENCE [LARGE SCALE GENOMIC DNA]</scope>
    <source>
        <strain evidence="3">cv. Menghai</strain>
        <tissue evidence="2">Leaf</tissue>
    </source>
</reference>
<sequence>MEAGACVDIACLPEEVAFVSESSTRLGGVVAWLGTAWSINHLEEDVLEAGDGDGERQGKLRTKCPMYQQ</sequence>
<name>A0A6G1C698_9ORYZ</name>
<dbReference type="EMBL" id="SPHZ02000010">
    <property type="protein sequence ID" value="KAF0896165.1"/>
    <property type="molecule type" value="Genomic_DNA"/>
</dbReference>
<gene>
    <name evidence="2" type="ORF">E2562_019658</name>
</gene>